<evidence type="ECO:0000256" key="5">
    <source>
        <dbReference type="ARBA" id="ARBA00022614"/>
    </source>
</evidence>
<dbReference type="GO" id="GO:0004674">
    <property type="term" value="F:protein serine/threonine kinase activity"/>
    <property type="evidence" value="ECO:0007669"/>
    <property type="project" value="UniProtKB-KW"/>
</dbReference>
<reference evidence="20" key="1">
    <citation type="submission" date="2015-07" db="EMBL/GenBank/DDBJ databases">
        <title>Transcriptome Assembly of Anthurium amnicola.</title>
        <authorList>
            <person name="Suzuki J."/>
        </authorList>
    </citation>
    <scope>NUCLEOTIDE SEQUENCE</scope>
</reference>
<evidence type="ECO:0000256" key="13">
    <source>
        <dbReference type="ARBA" id="ARBA00022989"/>
    </source>
</evidence>
<protein>
    <recommendedName>
        <fullName evidence="2">non-specific serine/threonine protein kinase</fullName>
        <ecNumber evidence="2">2.7.11.1</ecNumber>
    </recommendedName>
</protein>
<dbReference type="InterPro" id="IPR001245">
    <property type="entry name" value="Ser-Thr/Tyr_kinase_cat_dom"/>
</dbReference>
<dbReference type="PANTHER" id="PTHR27008:SF596">
    <property type="entry name" value="OS02G0215500 PROTEIN"/>
    <property type="match status" value="1"/>
</dbReference>
<evidence type="ECO:0000256" key="15">
    <source>
        <dbReference type="ARBA" id="ARBA00023180"/>
    </source>
</evidence>
<name>A0A1D1XMJ6_9ARAE</name>
<keyword evidence="5" id="KW-0433">Leucine-rich repeat</keyword>
<keyword evidence="7 17" id="KW-0812">Transmembrane</keyword>
<dbReference type="FunFam" id="3.80.10.10:FF:000275">
    <property type="entry name" value="Leucine-rich repeat receptor-like protein kinase"/>
    <property type="match status" value="1"/>
</dbReference>
<feature type="binding site" evidence="16">
    <location>
        <position position="758"/>
    </location>
    <ligand>
        <name>ATP</name>
        <dbReference type="ChEBI" id="CHEBI:30616"/>
    </ligand>
</feature>
<keyword evidence="3" id="KW-1003">Cell membrane</keyword>
<dbReference type="Pfam" id="PF13855">
    <property type="entry name" value="LRR_8"/>
    <property type="match status" value="1"/>
</dbReference>
<evidence type="ECO:0000256" key="18">
    <source>
        <dbReference type="SAM" id="SignalP"/>
    </source>
</evidence>
<dbReference type="GO" id="GO:0005886">
    <property type="term" value="C:plasma membrane"/>
    <property type="evidence" value="ECO:0007669"/>
    <property type="project" value="UniProtKB-SubCell"/>
</dbReference>
<organism evidence="20">
    <name type="scientific">Anthurium amnicola</name>
    <dbReference type="NCBI Taxonomy" id="1678845"/>
    <lineage>
        <taxon>Eukaryota</taxon>
        <taxon>Viridiplantae</taxon>
        <taxon>Streptophyta</taxon>
        <taxon>Embryophyta</taxon>
        <taxon>Tracheophyta</taxon>
        <taxon>Spermatophyta</taxon>
        <taxon>Magnoliopsida</taxon>
        <taxon>Liliopsida</taxon>
        <taxon>Araceae</taxon>
        <taxon>Pothoideae</taxon>
        <taxon>Potheae</taxon>
        <taxon>Anthurium</taxon>
    </lineage>
</organism>
<evidence type="ECO:0000313" key="20">
    <source>
        <dbReference type="EMBL" id="JAT43611.1"/>
    </source>
</evidence>
<dbReference type="InterPro" id="IPR003591">
    <property type="entry name" value="Leu-rich_rpt_typical-subtyp"/>
</dbReference>
<keyword evidence="14 17" id="KW-0472">Membrane</keyword>
<keyword evidence="12 16" id="KW-0067">ATP-binding</keyword>
<dbReference type="InterPro" id="IPR011009">
    <property type="entry name" value="Kinase-like_dom_sf"/>
</dbReference>
<accession>A0A1D1XMJ6</accession>
<dbReference type="AlphaFoldDB" id="A0A1D1XMJ6"/>
<evidence type="ECO:0000256" key="3">
    <source>
        <dbReference type="ARBA" id="ARBA00022475"/>
    </source>
</evidence>
<feature type="transmembrane region" description="Helical" evidence="17">
    <location>
        <begin position="668"/>
        <end position="691"/>
    </location>
</feature>
<keyword evidence="4" id="KW-0723">Serine/threonine-protein kinase</keyword>
<dbReference type="InterPro" id="IPR055414">
    <property type="entry name" value="LRR_R13L4/SHOC2-like"/>
</dbReference>
<dbReference type="FunFam" id="3.80.10.10:FF:001158">
    <property type="entry name" value="Leucine-rich repeat protein kinase family protein"/>
    <property type="match status" value="1"/>
</dbReference>
<proteinExistence type="predicted"/>
<dbReference type="PROSITE" id="PS00107">
    <property type="entry name" value="PROTEIN_KINASE_ATP"/>
    <property type="match status" value="1"/>
</dbReference>
<dbReference type="EC" id="2.7.11.1" evidence="2"/>
<evidence type="ECO:0000256" key="11">
    <source>
        <dbReference type="ARBA" id="ARBA00022777"/>
    </source>
</evidence>
<keyword evidence="11 20" id="KW-0418">Kinase</keyword>
<evidence type="ECO:0000256" key="6">
    <source>
        <dbReference type="ARBA" id="ARBA00022679"/>
    </source>
</evidence>
<evidence type="ECO:0000256" key="1">
    <source>
        <dbReference type="ARBA" id="ARBA00004251"/>
    </source>
</evidence>
<comment type="subcellular location">
    <subcellularLocation>
        <location evidence="1">Cell membrane</location>
        <topology evidence="1">Single-pass type I membrane protein</topology>
    </subcellularLocation>
</comment>
<dbReference type="FunFam" id="3.80.10.10:FF:000288">
    <property type="entry name" value="LRR receptor-like serine/threonine-protein kinase EFR"/>
    <property type="match status" value="1"/>
</dbReference>
<dbReference type="SUPFAM" id="SSF52047">
    <property type="entry name" value="RNI-like"/>
    <property type="match status" value="1"/>
</dbReference>
<dbReference type="Pfam" id="PF00560">
    <property type="entry name" value="LRR_1"/>
    <property type="match status" value="5"/>
</dbReference>
<dbReference type="InterPro" id="IPR017441">
    <property type="entry name" value="Protein_kinase_ATP_BS"/>
</dbReference>
<keyword evidence="8 18" id="KW-0732">Signal</keyword>
<feature type="domain" description="Protein kinase" evidence="19">
    <location>
        <begin position="729"/>
        <end position="829"/>
    </location>
</feature>
<dbReference type="PANTHER" id="PTHR27008">
    <property type="entry name" value="OS04G0122200 PROTEIN"/>
    <property type="match status" value="1"/>
</dbReference>
<evidence type="ECO:0000256" key="7">
    <source>
        <dbReference type="ARBA" id="ARBA00022692"/>
    </source>
</evidence>
<dbReference type="InterPro" id="IPR000719">
    <property type="entry name" value="Prot_kinase_dom"/>
</dbReference>
<dbReference type="SUPFAM" id="SSF52058">
    <property type="entry name" value="L domain-like"/>
    <property type="match status" value="1"/>
</dbReference>
<dbReference type="Gene3D" id="1.10.510.10">
    <property type="entry name" value="Transferase(Phosphotransferase) domain 1"/>
    <property type="match status" value="1"/>
</dbReference>
<evidence type="ECO:0000256" key="14">
    <source>
        <dbReference type="ARBA" id="ARBA00023136"/>
    </source>
</evidence>
<dbReference type="InterPro" id="IPR051809">
    <property type="entry name" value="Plant_receptor-like_S/T_kinase"/>
</dbReference>
<dbReference type="Gene3D" id="3.80.10.10">
    <property type="entry name" value="Ribonuclease Inhibitor"/>
    <property type="match status" value="3"/>
</dbReference>
<dbReference type="SUPFAM" id="SSF56112">
    <property type="entry name" value="Protein kinase-like (PK-like)"/>
    <property type="match status" value="1"/>
</dbReference>
<dbReference type="InterPro" id="IPR032675">
    <property type="entry name" value="LRR_dom_sf"/>
</dbReference>
<evidence type="ECO:0000256" key="8">
    <source>
        <dbReference type="ARBA" id="ARBA00022729"/>
    </source>
</evidence>
<evidence type="ECO:0000256" key="4">
    <source>
        <dbReference type="ARBA" id="ARBA00022527"/>
    </source>
</evidence>
<keyword evidence="13 17" id="KW-1133">Transmembrane helix</keyword>
<dbReference type="GO" id="GO:0005524">
    <property type="term" value="F:ATP binding"/>
    <property type="evidence" value="ECO:0007669"/>
    <property type="project" value="UniProtKB-UniRule"/>
</dbReference>
<evidence type="ECO:0000256" key="10">
    <source>
        <dbReference type="ARBA" id="ARBA00022741"/>
    </source>
</evidence>
<dbReference type="FunFam" id="3.30.200.20:FF:000432">
    <property type="entry name" value="LRR receptor-like serine/threonine-protein kinase EFR"/>
    <property type="match status" value="1"/>
</dbReference>
<dbReference type="Pfam" id="PF08263">
    <property type="entry name" value="LRRNT_2"/>
    <property type="match status" value="1"/>
</dbReference>
<keyword evidence="10 16" id="KW-0547">Nucleotide-binding</keyword>
<feature type="chain" id="PRO_5008899552" description="non-specific serine/threonine protein kinase" evidence="18">
    <location>
        <begin position="29"/>
        <end position="829"/>
    </location>
</feature>
<dbReference type="PROSITE" id="PS50011">
    <property type="entry name" value="PROTEIN_KINASE_DOM"/>
    <property type="match status" value="1"/>
</dbReference>
<keyword evidence="15" id="KW-0325">Glycoprotein</keyword>
<keyword evidence="9" id="KW-0677">Repeat</keyword>
<dbReference type="Pfam" id="PF07714">
    <property type="entry name" value="PK_Tyr_Ser-Thr"/>
    <property type="match status" value="1"/>
</dbReference>
<dbReference type="InterPro" id="IPR001611">
    <property type="entry name" value="Leu-rich_rpt"/>
</dbReference>
<dbReference type="EMBL" id="GDJX01024325">
    <property type="protein sequence ID" value="JAT43611.1"/>
    <property type="molecule type" value="Transcribed_RNA"/>
</dbReference>
<evidence type="ECO:0000256" key="2">
    <source>
        <dbReference type="ARBA" id="ARBA00012513"/>
    </source>
</evidence>
<dbReference type="SMART" id="SM00369">
    <property type="entry name" value="LRR_TYP"/>
    <property type="match status" value="9"/>
</dbReference>
<feature type="signal peptide" evidence="18">
    <location>
        <begin position="1"/>
        <end position="28"/>
    </location>
</feature>
<evidence type="ECO:0000256" key="17">
    <source>
        <dbReference type="SAM" id="Phobius"/>
    </source>
</evidence>
<gene>
    <name evidence="20" type="primary">EFR_5</name>
    <name evidence="20" type="ORF">g.128618</name>
</gene>
<evidence type="ECO:0000259" key="19">
    <source>
        <dbReference type="PROSITE" id="PS50011"/>
    </source>
</evidence>
<evidence type="ECO:0000256" key="16">
    <source>
        <dbReference type="PROSITE-ProRule" id="PRU10141"/>
    </source>
</evidence>
<evidence type="ECO:0000256" key="12">
    <source>
        <dbReference type="ARBA" id="ARBA00022840"/>
    </source>
</evidence>
<keyword evidence="20" id="KW-0675">Receptor</keyword>
<sequence>MPLPQALPFPLSHRFLLLLCFSSTLAAAARGMPSTMVSAAPPNLFPGPSPDALALLAFKSTVGDPSGALASWNDSLPFCSWRGVACGRRHRQRVVALGLRGLGLAGPVPPPLANLTFLRHLHLGENTFRGRIPPELGRLFRLQYLNLSLNSITGEIPTNLSHCTNLRTLSLRSNEIEGKIPGWVGSLPQLSILALTYNRLTGPIPPSLANLSTSLRGLGLFGNDLVGNIPVELGRMANLQLLDVGFNRLSGRVPPSVYNLSSLTVLIVAANQLSGTLPPDIGQALPRLQSLLFYKNLFHGPIPSSFPNATELRQLELGENQFGGAIPPNLGGLPHLSVLVLQRNRLEGGEVDDWAFLTSLTNCSHLRVLQLDVNNIRGTLPTSVANMSTELEVLSMGFNNLSGRIPPGIGNLISLTALDAEVCQLSGDIPETVGSLRALRKLVLDGNNLSGQIPTALGNLTLLTDLLLNFNELRGSIPTSFEHLSALQLLDLSYNQLSGNIPREVVGLSSLSLYLNLSHNSLSGSLPAEVGSLKNLVELDVSENRLSGEIPSSVGECQVLQYLHMQGNLFQGTIPPSLNSRALMVMDLSRNNLSGPIPKFLAGMQLQFLNLSFNSFQGQVPSEGVFRNLSSISIAGNRGLCGGDPVLKLPDCPVLQTPRSRRRHMPKALVTVVVAVPALCVALITLCYLFGKRCWKHHPSHKSSPPAASPFDHYEKVSYGELLKATDGFSPENVLGVGSFGSVYKGVLGPEEKAVAVKVLDLGRHGASKSFTAECQALRNVRHRNLAKVLTSCSGIDFKGDDFKAMVFEFMENGSLEEWLHPGTTGSSD</sequence>
<keyword evidence="6" id="KW-0808">Transferase</keyword>
<evidence type="ECO:0000256" key="9">
    <source>
        <dbReference type="ARBA" id="ARBA00022737"/>
    </source>
</evidence>
<dbReference type="InterPro" id="IPR013210">
    <property type="entry name" value="LRR_N_plant-typ"/>
</dbReference>
<dbReference type="Pfam" id="PF23598">
    <property type="entry name" value="LRR_14"/>
    <property type="match status" value="1"/>
</dbReference>